<evidence type="ECO:0000313" key="2">
    <source>
        <dbReference type="Proteomes" id="UP000823674"/>
    </source>
</evidence>
<reference evidence="1 2" key="1">
    <citation type="submission" date="2021-03" db="EMBL/GenBank/DDBJ databases">
        <authorList>
            <person name="King G.J."/>
            <person name="Bancroft I."/>
            <person name="Baten A."/>
            <person name="Bloomfield J."/>
            <person name="Borpatragohain P."/>
            <person name="He Z."/>
            <person name="Irish N."/>
            <person name="Irwin J."/>
            <person name="Liu K."/>
            <person name="Mauleon R.P."/>
            <person name="Moore J."/>
            <person name="Morris R."/>
            <person name="Ostergaard L."/>
            <person name="Wang B."/>
            <person name="Wells R."/>
        </authorList>
    </citation>
    <scope>NUCLEOTIDE SEQUENCE [LARGE SCALE GENOMIC DNA]</scope>
    <source>
        <strain evidence="1">R-o-18</strain>
        <tissue evidence="1">Leaf</tissue>
    </source>
</reference>
<dbReference type="Proteomes" id="UP000823674">
    <property type="component" value="Chromosome A02"/>
</dbReference>
<comment type="caution">
    <text evidence="1">The sequence shown here is derived from an EMBL/GenBank/DDBJ whole genome shotgun (WGS) entry which is preliminary data.</text>
</comment>
<proteinExistence type="predicted"/>
<sequence length="142" mass="16421">MQITYSQYGLLAQYYSQISPLILLRYYDDAACVLRKMCLDAKAPHLSSTLPPTLPWKFNKHVQPNKGLTRQGNGNSEELCCVIDWRSNSKTEGETKCYRRETVKHDAEVQWWKAKSRGRESDSDSEDLEHAEKLRKVKAVIE</sequence>
<organism evidence="1 2">
    <name type="scientific">Brassica rapa subsp. trilocularis</name>
    <dbReference type="NCBI Taxonomy" id="1813537"/>
    <lineage>
        <taxon>Eukaryota</taxon>
        <taxon>Viridiplantae</taxon>
        <taxon>Streptophyta</taxon>
        <taxon>Embryophyta</taxon>
        <taxon>Tracheophyta</taxon>
        <taxon>Spermatophyta</taxon>
        <taxon>Magnoliopsida</taxon>
        <taxon>eudicotyledons</taxon>
        <taxon>Gunneridae</taxon>
        <taxon>Pentapetalae</taxon>
        <taxon>rosids</taxon>
        <taxon>malvids</taxon>
        <taxon>Brassicales</taxon>
        <taxon>Brassicaceae</taxon>
        <taxon>Brassiceae</taxon>
        <taxon>Brassica</taxon>
    </lineage>
</organism>
<gene>
    <name evidence="1" type="primary">A02g510090.1_BraROA</name>
    <name evidence="1" type="ORF">IGI04_007619</name>
</gene>
<name>A0ABQ7NKF2_BRACM</name>
<dbReference type="EMBL" id="JADBGQ010000002">
    <property type="protein sequence ID" value="KAG5411300.1"/>
    <property type="molecule type" value="Genomic_DNA"/>
</dbReference>
<protein>
    <submittedName>
        <fullName evidence="1">Uncharacterized protein</fullName>
    </submittedName>
</protein>
<feature type="non-terminal residue" evidence="1">
    <location>
        <position position="142"/>
    </location>
</feature>
<accession>A0ABQ7NKF2</accession>
<evidence type="ECO:0000313" key="1">
    <source>
        <dbReference type="EMBL" id="KAG5411300.1"/>
    </source>
</evidence>
<keyword evidence="2" id="KW-1185">Reference proteome</keyword>